<sequence>MNGQIREIALRLRGLRDLLDIPVEEMAATCNTSTNEYLEYESGDNDIPIGALQNISKKYNVELTALLFGSEPTMKSFFLTRKGQGTAMERISAYKYQSLAAGFVGRKADPFIVTVEPSENKLHLNSHNGQEFNYVLEGSMLLSVGGHELTLNEGDSLYFDASLPHGMKALQNETVKFLSLIF</sequence>
<proteinExistence type="predicted"/>
<dbReference type="PANTHER" id="PTHR46797">
    <property type="entry name" value="HTH-TYPE TRANSCRIPTIONAL REGULATOR"/>
    <property type="match status" value="1"/>
</dbReference>
<dbReference type="KEGG" id="mcos:GM418_24620"/>
<dbReference type="Gene3D" id="2.60.120.10">
    <property type="entry name" value="Jelly Rolls"/>
    <property type="match status" value="1"/>
</dbReference>
<dbReference type="GO" id="GO:0005829">
    <property type="term" value="C:cytosol"/>
    <property type="evidence" value="ECO:0007669"/>
    <property type="project" value="TreeGrafter"/>
</dbReference>
<dbReference type="PANTHER" id="PTHR46797:SF19">
    <property type="entry name" value="BLL2473 PROTEIN"/>
    <property type="match status" value="1"/>
</dbReference>
<evidence type="ECO:0000313" key="4">
    <source>
        <dbReference type="Proteomes" id="UP000428260"/>
    </source>
</evidence>
<dbReference type="CDD" id="cd02209">
    <property type="entry name" value="cupin_XRE_C"/>
    <property type="match status" value="1"/>
</dbReference>
<dbReference type="SUPFAM" id="SSF51182">
    <property type="entry name" value="RmlC-like cupins"/>
    <property type="match status" value="1"/>
</dbReference>
<dbReference type="InterPro" id="IPR013096">
    <property type="entry name" value="Cupin_2"/>
</dbReference>
<dbReference type="InterPro" id="IPR014710">
    <property type="entry name" value="RmlC-like_jellyroll"/>
</dbReference>
<evidence type="ECO:0000256" key="1">
    <source>
        <dbReference type="ARBA" id="ARBA00023125"/>
    </source>
</evidence>
<dbReference type="Proteomes" id="UP000428260">
    <property type="component" value="Chromosome"/>
</dbReference>
<keyword evidence="1" id="KW-0238">DNA-binding</keyword>
<evidence type="ECO:0000259" key="2">
    <source>
        <dbReference type="PROSITE" id="PS50943"/>
    </source>
</evidence>
<dbReference type="InterPro" id="IPR010982">
    <property type="entry name" value="Lambda_DNA-bd_dom_sf"/>
</dbReference>
<dbReference type="GO" id="GO:0003677">
    <property type="term" value="F:DNA binding"/>
    <property type="evidence" value="ECO:0007669"/>
    <property type="project" value="UniProtKB-KW"/>
</dbReference>
<protein>
    <submittedName>
        <fullName evidence="3">Cupin domain-containing protein</fullName>
    </submittedName>
</protein>
<dbReference type="EMBL" id="CP046401">
    <property type="protein sequence ID" value="QGY46724.1"/>
    <property type="molecule type" value="Genomic_DNA"/>
</dbReference>
<dbReference type="RefSeq" id="WP_158869899.1">
    <property type="nucleotide sequence ID" value="NZ_CP046401.1"/>
</dbReference>
<name>A0A6I6K9F8_9BACT</name>
<dbReference type="InterPro" id="IPR011051">
    <property type="entry name" value="RmlC_Cupin_sf"/>
</dbReference>
<evidence type="ECO:0000313" key="3">
    <source>
        <dbReference type="EMBL" id="QGY46724.1"/>
    </source>
</evidence>
<dbReference type="SUPFAM" id="SSF47413">
    <property type="entry name" value="lambda repressor-like DNA-binding domains"/>
    <property type="match status" value="1"/>
</dbReference>
<keyword evidence="4" id="KW-1185">Reference proteome</keyword>
<feature type="domain" description="HTH cro/C1-type" evidence="2">
    <location>
        <begin position="12"/>
        <end position="66"/>
    </location>
</feature>
<dbReference type="CDD" id="cd00093">
    <property type="entry name" value="HTH_XRE"/>
    <property type="match status" value="1"/>
</dbReference>
<dbReference type="GO" id="GO:0003700">
    <property type="term" value="F:DNA-binding transcription factor activity"/>
    <property type="evidence" value="ECO:0007669"/>
    <property type="project" value="TreeGrafter"/>
</dbReference>
<gene>
    <name evidence="3" type="ORF">GM418_24620</name>
</gene>
<dbReference type="Pfam" id="PF07883">
    <property type="entry name" value="Cupin_2"/>
    <property type="match status" value="1"/>
</dbReference>
<dbReference type="InterPro" id="IPR050807">
    <property type="entry name" value="TransReg_Diox_bact_type"/>
</dbReference>
<dbReference type="PROSITE" id="PS50943">
    <property type="entry name" value="HTH_CROC1"/>
    <property type="match status" value="1"/>
</dbReference>
<dbReference type="AlphaFoldDB" id="A0A6I6K9F8"/>
<reference evidence="3 4" key="1">
    <citation type="submission" date="2019-11" db="EMBL/GenBank/DDBJ databases">
        <authorList>
            <person name="Zheng R.K."/>
            <person name="Sun C.M."/>
        </authorList>
    </citation>
    <scope>NUCLEOTIDE SEQUENCE [LARGE SCALE GENOMIC DNA]</scope>
    <source>
        <strain evidence="3 4">WC007</strain>
    </source>
</reference>
<dbReference type="SMART" id="SM00530">
    <property type="entry name" value="HTH_XRE"/>
    <property type="match status" value="1"/>
</dbReference>
<accession>A0A6I6K9F8</accession>
<organism evidence="3 4">
    <name type="scientific">Maribellus comscasis</name>
    <dbReference type="NCBI Taxonomy" id="2681766"/>
    <lineage>
        <taxon>Bacteria</taxon>
        <taxon>Pseudomonadati</taxon>
        <taxon>Bacteroidota</taxon>
        <taxon>Bacteroidia</taxon>
        <taxon>Marinilabiliales</taxon>
        <taxon>Prolixibacteraceae</taxon>
        <taxon>Maribellus</taxon>
    </lineage>
</organism>
<dbReference type="Gene3D" id="1.10.260.40">
    <property type="entry name" value="lambda repressor-like DNA-binding domains"/>
    <property type="match status" value="1"/>
</dbReference>
<dbReference type="InterPro" id="IPR001387">
    <property type="entry name" value="Cro/C1-type_HTH"/>
</dbReference>